<name>A0A1F6LVV9_9BACT</name>
<comment type="caution">
    <text evidence="1">The sequence shown here is derived from an EMBL/GenBank/DDBJ whole genome shotgun (WGS) entry which is preliminary data.</text>
</comment>
<protein>
    <submittedName>
        <fullName evidence="1">Uncharacterized protein</fullName>
    </submittedName>
</protein>
<dbReference type="Proteomes" id="UP000176329">
    <property type="component" value="Unassembled WGS sequence"/>
</dbReference>
<sequence>MFWQHLHEKHKSERLRRLKFYACAIELLEHSPHEPITKIDIDNQSELLHRFGGTDSGGIVFYVQVKEDRATGEKSLISIFPEK</sequence>
<gene>
    <name evidence="1" type="ORF">A2848_00170</name>
</gene>
<accession>A0A1F6LVV9</accession>
<organism evidence="1 2">
    <name type="scientific">Candidatus Magasanikbacteria bacterium RIFCSPHIGHO2_01_FULL_50_8</name>
    <dbReference type="NCBI Taxonomy" id="1798674"/>
    <lineage>
        <taxon>Bacteria</taxon>
        <taxon>Candidatus Magasanikiibacteriota</taxon>
    </lineage>
</organism>
<reference evidence="1 2" key="1">
    <citation type="journal article" date="2016" name="Nat. Commun.">
        <title>Thousands of microbial genomes shed light on interconnected biogeochemical processes in an aquifer system.</title>
        <authorList>
            <person name="Anantharaman K."/>
            <person name="Brown C.T."/>
            <person name="Hug L.A."/>
            <person name="Sharon I."/>
            <person name="Castelle C.J."/>
            <person name="Probst A.J."/>
            <person name="Thomas B.C."/>
            <person name="Singh A."/>
            <person name="Wilkins M.J."/>
            <person name="Karaoz U."/>
            <person name="Brodie E.L."/>
            <person name="Williams K.H."/>
            <person name="Hubbard S.S."/>
            <person name="Banfield J.F."/>
        </authorList>
    </citation>
    <scope>NUCLEOTIDE SEQUENCE [LARGE SCALE GENOMIC DNA]</scope>
</reference>
<evidence type="ECO:0000313" key="2">
    <source>
        <dbReference type="Proteomes" id="UP000176329"/>
    </source>
</evidence>
<proteinExistence type="predicted"/>
<dbReference type="AlphaFoldDB" id="A0A1F6LVV9"/>
<dbReference type="EMBL" id="MFPV01000001">
    <property type="protein sequence ID" value="OGH63521.1"/>
    <property type="molecule type" value="Genomic_DNA"/>
</dbReference>
<evidence type="ECO:0000313" key="1">
    <source>
        <dbReference type="EMBL" id="OGH63521.1"/>
    </source>
</evidence>